<dbReference type="SUPFAM" id="SSF53098">
    <property type="entry name" value="Ribonuclease H-like"/>
    <property type="match status" value="1"/>
</dbReference>
<name>A0ABD0T7B3_LOXSC</name>
<dbReference type="SUPFAM" id="SSF56672">
    <property type="entry name" value="DNA/RNA polymerases"/>
    <property type="match status" value="1"/>
</dbReference>
<dbReference type="InterPro" id="IPR000477">
    <property type="entry name" value="RT_dom"/>
</dbReference>
<dbReference type="PROSITE" id="PS50994">
    <property type="entry name" value="INTEGRASE"/>
    <property type="match status" value="1"/>
</dbReference>
<reference evidence="3 4" key="1">
    <citation type="submission" date="2024-06" db="EMBL/GenBank/DDBJ databases">
        <title>A chromosome-level genome assembly of beet webworm, Loxostege sticticalis.</title>
        <authorList>
            <person name="Zhang Y."/>
        </authorList>
    </citation>
    <scope>NUCLEOTIDE SEQUENCE [LARGE SCALE GENOMIC DNA]</scope>
    <source>
        <strain evidence="3">AQ028</strain>
        <tissue evidence="3">Male pupae</tissue>
    </source>
</reference>
<dbReference type="InterPro" id="IPR005312">
    <property type="entry name" value="DUF1759"/>
</dbReference>
<dbReference type="GO" id="GO:0071897">
    <property type="term" value="P:DNA biosynthetic process"/>
    <property type="evidence" value="ECO:0007669"/>
    <property type="project" value="UniProtKB-ARBA"/>
</dbReference>
<dbReference type="PROSITE" id="PS50878">
    <property type="entry name" value="RT_POL"/>
    <property type="match status" value="1"/>
</dbReference>
<proteinExistence type="predicted"/>
<evidence type="ECO:0000259" key="1">
    <source>
        <dbReference type="PROSITE" id="PS50878"/>
    </source>
</evidence>
<dbReference type="Pfam" id="PF09337">
    <property type="entry name" value="zf-H2C2"/>
    <property type="match status" value="1"/>
</dbReference>
<dbReference type="EMBL" id="JBEDNZ010000009">
    <property type="protein sequence ID" value="KAL0839095.1"/>
    <property type="molecule type" value="Genomic_DNA"/>
</dbReference>
<dbReference type="Pfam" id="PF03564">
    <property type="entry name" value="DUF1759"/>
    <property type="match status" value="1"/>
</dbReference>
<organism evidence="3 4">
    <name type="scientific">Loxostege sticticalis</name>
    <name type="common">Beet webworm moth</name>
    <dbReference type="NCBI Taxonomy" id="481309"/>
    <lineage>
        <taxon>Eukaryota</taxon>
        <taxon>Metazoa</taxon>
        <taxon>Ecdysozoa</taxon>
        <taxon>Arthropoda</taxon>
        <taxon>Hexapoda</taxon>
        <taxon>Insecta</taxon>
        <taxon>Pterygota</taxon>
        <taxon>Neoptera</taxon>
        <taxon>Endopterygota</taxon>
        <taxon>Lepidoptera</taxon>
        <taxon>Glossata</taxon>
        <taxon>Ditrysia</taxon>
        <taxon>Pyraloidea</taxon>
        <taxon>Crambidae</taxon>
        <taxon>Pyraustinae</taxon>
        <taxon>Loxostege</taxon>
    </lineage>
</organism>
<protein>
    <recommendedName>
        <fullName evidence="5">Endonuclease</fullName>
    </recommendedName>
</protein>
<accession>A0ABD0T7B3</accession>
<dbReference type="PANTHER" id="PTHR47331:SF1">
    <property type="entry name" value="GAG-LIKE PROTEIN"/>
    <property type="match status" value="1"/>
</dbReference>
<dbReference type="CDD" id="cd01644">
    <property type="entry name" value="RT_pepA17"/>
    <property type="match status" value="1"/>
</dbReference>
<evidence type="ECO:0000259" key="2">
    <source>
        <dbReference type="PROSITE" id="PS50994"/>
    </source>
</evidence>
<evidence type="ECO:0000313" key="3">
    <source>
        <dbReference type="EMBL" id="KAL0839095.1"/>
    </source>
</evidence>
<feature type="domain" description="Integrase catalytic" evidence="2">
    <location>
        <begin position="1410"/>
        <end position="1602"/>
    </location>
</feature>
<dbReference type="InterPro" id="IPR036397">
    <property type="entry name" value="RNaseH_sf"/>
</dbReference>
<dbReference type="InterPro" id="IPR040676">
    <property type="entry name" value="DUF5641"/>
</dbReference>
<dbReference type="InterPro" id="IPR021109">
    <property type="entry name" value="Peptidase_aspartic_dom_sf"/>
</dbReference>
<dbReference type="InterPro" id="IPR001412">
    <property type="entry name" value="aa-tRNA-synth_I_CS"/>
</dbReference>
<dbReference type="PANTHER" id="PTHR47331">
    <property type="entry name" value="PHD-TYPE DOMAIN-CONTAINING PROTEIN"/>
    <property type="match status" value="1"/>
</dbReference>
<dbReference type="PROSITE" id="PS00178">
    <property type="entry name" value="AA_TRNA_LIGASE_I"/>
    <property type="match status" value="1"/>
</dbReference>
<feature type="domain" description="Reverse transcriptase" evidence="1">
    <location>
        <begin position="706"/>
        <end position="921"/>
    </location>
</feature>
<dbReference type="Gene3D" id="2.40.70.10">
    <property type="entry name" value="Acid Proteases"/>
    <property type="match status" value="1"/>
</dbReference>
<comment type="caution">
    <text evidence="3">The sequence shown here is derived from an EMBL/GenBank/DDBJ whole genome shotgun (WGS) entry which is preliminary data.</text>
</comment>
<dbReference type="GO" id="GO:0042575">
    <property type="term" value="C:DNA polymerase complex"/>
    <property type="evidence" value="ECO:0007669"/>
    <property type="project" value="UniProtKB-ARBA"/>
</dbReference>
<sequence>MDNIEKSQVSLHDQISKLLVNYKKTGKDRLTKGFIEARQEMADSFWQQFEQQHNTLLSSSSEYQGQSEYFLKDIYEQCFDCYLDLKTRMKEKLYELEDTKLQSVVSPPDNSILEQCPTSSQVKLPPIQLGTFSGDYRDWMSFRDLFKSLVHDNATISKVNKCQYLKSSLRGEAESLVKQVAVTEVNYDIIWDILNNRYNNKRSIVNTYIGKMLNAKRITTESSKHIRELLDVTTECLAVLKSIELPTDKWDDIVVYIIIQKLDPESHRLFEQRLESNDKLPTWNDLSQFLEFRFRTLEAVKQQKDHAHPRVLPPTKSFATEVRSQPKTFCGYCKEDSHYIFNCKGFCKLELSQRKEFIQNNHMCFNCLRKGHDVKSCLQSTNCRKCGRRHHSLLHGYIASTDELNQQKEPEIVNTHSTFAENSTKNHQVILATALVNVQSQRDQSQTHTLRALIDQGSQACLITEAARQFLGFKRTPVEGTVMGVGSGTSITKSTVEFNILSQSNQKQVIRVKAYVLKSLTSYIPQHPHSVDWPQLKDLELADPMFQKPGKIDIILGADVFAEILQEGVKTLKNNNNTLVAQQTTLGWLISGRHTNTANNRSSQVYIHHAKVEVDSMLQRFWELEETPEKRIMTKAETQCESHYDKTHLRLPDGRYQVRMPFKTNNPDIGESLTIAQKRFQLLENKFKRNPDLHEKYTEFMEDYIEQSHMEPIPNKEPKNKVCYIPHQAVINEQHLTTKLRVVFDSSAKTTNGKSLNDNLLIGPPLQNEIRDVTLRWRRHRVVLVGDIRQMYRRIQLDEHDRDFLRILWRSSPDQEIKHYRLTTVTYGTSCAPYLAIKTLRQLAEDERGNFDDQIIDTVLLDFYIDDLLTGEYTAERVVELKNELTRLLQSGGFTLHKWASNSTEIEGAEQSNRKILGINWNGHTDKFELKIELPPTTAEITKRTVLCDIAKIYDPAGWLAPVVILAKGMLQKLWIHKIEWDDYLPDVLLQEWLTFRNQLINMPTVELKRWIGFTDNNVKVELHGFSDASTIAYAAVVYCRVITLDGITVTIIEAKTRVAPVKQVSLPRLELCGAVLLAKLLNRVRLALSVPIQNTYAWTDAKIVLAWLQKSPSCWTTFVANRVTEITNLIDKERWFHVSSIENPADVASRGIAPVDLPDHHLWWQGPPWLRAHSTLPLEAASCVEPTNLEEKVLVKVNTVHKISEKCDTSGNERDTDIFNRYSSLSKLVRVIAIVFRFYNCLKHKVNTKSVLNCPKYLTTIDLKNSLYKLIKKSQNDNLNKVINMVKSKNVNKKCKNFNKLRKLHPFLDEQDVLRVKGRICNSSLDFDIKHPVILTKNCKLSYLIVRDAHHKTLHGGIQLMLNFIRSKYHIIGVKYLIKQIIRECVSCVRHSGKSNIQLMGDLPKHRVVPQRPFSISGVDLAGPVTLKLFNGRGSNRTQKGYIVLFICTAVKAVHLELVTSLSSEAFLAAFRRFTARRGHCHKLISDCGTNFVGASKDLKDLHDNCLKNLPPEIAETLAQNGTHWTFNPAGAPHMGGLWEANVKSVKRHLCRVLNDTKLTFEEYYTLLCQIESCLNSRPLTPLNDESDLALTPGHFLIGEAPNIVSEGDLTEIKVPYLQRWLYLQQKLQYFWKRWSQEYLVTLQNRHKWTGVQKNISVNDIVLVKDERLPPAKWLIGRVLETHAGADGLIRVVSVKCKSTVIKRPIHKLCLLPVDSPDL</sequence>
<evidence type="ECO:0008006" key="5">
    <source>
        <dbReference type="Google" id="ProtNLM"/>
    </source>
</evidence>
<dbReference type="InterPro" id="IPR008042">
    <property type="entry name" value="Retrotrans_Pao"/>
</dbReference>
<dbReference type="Pfam" id="PF18701">
    <property type="entry name" value="DUF5641"/>
    <property type="match status" value="1"/>
</dbReference>
<dbReference type="Pfam" id="PF05380">
    <property type="entry name" value="Peptidase_A17"/>
    <property type="match status" value="1"/>
</dbReference>
<dbReference type="InterPro" id="IPR012337">
    <property type="entry name" value="RNaseH-like_sf"/>
</dbReference>
<dbReference type="InterPro" id="IPR043502">
    <property type="entry name" value="DNA/RNA_pol_sf"/>
</dbReference>
<dbReference type="Gene3D" id="3.30.420.10">
    <property type="entry name" value="Ribonuclease H-like superfamily/Ribonuclease H"/>
    <property type="match status" value="1"/>
</dbReference>
<gene>
    <name evidence="3" type="ORF">ABMA28_017074</name>
</gene>
<dbReference type="Proteomes" id="UP001549921">
    <property type="component" value="Unassembled WGS sequence"/>
</dbReference>
<dbReference type="InterPro" id="IPR015416">
    <property type="entry name" value="Znf_H2C2_histone_UAS-bd"/>
</dbReference>
<dbReference type="InterPro" id="IPR001584">
    <property type="entry name" value="Integrase_cat-core"/>
</dbReference>
<evidence type="ECO:0000313" key="4">
    <source>
        <dbReference type="Proteomes" id="UP001549921"/>
    </source>
</evidence>